<gene>
    <name evidence="2" type="ORF">AB1Y20_000800</name>
</gene>
<feature type="signal peptide" evidence="1">
    <location>
        <begin position="1"/>
        <end position="15"/>
    </location>
</feature>
<organism evidence="2 3">
    <name type="scientific">Prymnesium parvum</name>
    <name type="common">Toxic golden alga</name>
    <dbReference type="NCBI Taxonomy" id="97485"/>
    <lineage>
        <taxon>Eukaryota</taxon>
        <taxon>Haptista</taxon>
        <taxon>Haptophyta</taxon>
        <taxon>Prymnesiophyceae</taxon>
        <taxon>Prymnesiales</taxon>
        <taxon>Prymnesiaceae</taxon>
        <taxon>Prymnesium</taxon>
    </lineage>
</organism>
<keyword evidence="3" id="KW-1185">Reference proteome</keyword>
<protein>
    <recommendedName>
        <fullName evidence="4">Pectinesterase inhibitor domain-containing protein</fullName>
    </recommendedName>
</protein>
<name>A0AB34KB49_PRYPA</name>
<sequence>MRILMLPALILGAQALSMPLPRREVCRSAALVIGAAGLAGTSCIRAAGADQLGASKMLTIGQYLEDLREARNSLPRLQPLLENPSETSCKAFRVELRKAPFSGIRKACSKVILVLDEKSTLRSTKEQQYEDIKQSLGSIDDACRDGVDRSSLDLVGMLTTMGDRLQAFEKGFGIDVEQ</sequence>
<reference evidence="2 3" key="1">
    <citation type="journal article" date="2024" name="Science">
        <title>Giant polyketide synthase enzymes in the biosynthesis of giant marine polyether toxins.</title>
        <authorList>
            <person name="Fallon T.R."/>
            <person name="Shende V.V."/>
            <person name="Wierzbicki I.H."/>
            <person name="Pendleton A.L."/>
            <person name="Watervoot N.F."/>
            <person name="Auber R.P."/>
            <person name="Gonzalez D.J."/>
            <person name="Wisecaver J.H."/>
            <person name="Moore B.S."/>
        </authorList>
    </citation>
    <scope>NUCLEOTIDE SEQUENCE [LARGE SCALE GENOMIC DNA]</scope>
    <source>
        <strain evidence="2 3">12B1</strain>
    </source>
</reference>
<comment type="caution">
    <text evidence="2">The sequence shown here is derived from an EMBL/GenBank/DDBJ whole genome shotgun (WGS) entry which is preliminary data.</text>
</comment>
<evidence type="ECO:0000256" key="1">
    <source>
        <dbReference type="SAM" id="SignalP"/>
    </source>
</evidence>
<evidence type="ECO:0000313" key="3">
    <source>
        <dbReference type="Proteomes" id="UP001515480"/>
    </source>
</evidence>
<dbReference type="Proteomes" id="UP001515480">
    <property type="component" value="Unassembled WGS sequence"/>
</dbReference>
<evidence type="ECO:0008006" key="4">
    <source>
        <dbReference type="Google" id="ProtNLM"/>
    </source>
</evidence>
<dbReference type="AlphaFoldDB" id="A0AB34KB49"/>
<evidence type="ECO:0000313" key="2">
    <source>
        <dbReference type="EMBL" id="KAL1529870.1"/>
    </source>
</evidence>
<keyword evidence="1" id="KW-0732">Signal</keyword>
<dbReference type="EMBL" id="JBGBPQ010000001">
    <property type="protein sequence ID" value="KAL1529870.1"/>
    <property type="molecule type" value="Genomic_DNA"/>
</dbReference>
<accession>A0AB34KB49</accession>
<feature type="chain" id="PRO_5044204590" description="Pectinesterase inhibitor domain-containing protein" evidence="1">
    <location>
        <begin position="16"/>
        <end position="178"/>
    </location>
</feature>
<proteinExistence type="predicted"/>